<evidence type="ECO:0000313" key="2">
    <source>
        <dbReference type="Proteomes" id="UP000078559"/>
    </source>
</evidence>
<evidence type="ECO:0000313" key="1">
    <source>
        <dbReference type="EMBL" id="KUI65506.1"/>
    </source>
</evidence>
<accession>A0A194VMU7</accession>
<dbReference type="Gene3D" id="3.40.50.11350">
    <property type="match status" value="1"/>
</dbReference>
<dbReference type="EMBL" id="CM003098">
    <property type="protein sequence ID" value="KUI65506.1"/>
    <property type="molecule type" value="Genomic_DNA"/>
</dbReference>
<dbReference type="CDD" id="cd11296">
    <property type="entry name" value="O-FucT_like"/>
    <property type="match status" value="1"/>
</dbReference>
<keyword evidence="2" id="KW-1185">Reference proteome</keyword>
<organism evidence="1 2">
    <name type="scientific">Cytospora mali</name>
    <name type="common">Apple Valsa canker fungus</name>
    <name type="synonym">Valsa mali</name>
    <dbReference type="NCBI Taxonomy" id="578113"/>
    <lineage>
        <taxon>Eukaryota</taxon>
        <taxon>Fungi</taxon>
        <taxon>Dikarya</taxon>
        <taxon>Ascomycota</taxon>
        <taxon>Pezizomycotina</taxon>
        <taxon>Sordariomycetes</taxon>
        <taxon>Sordariomycetidae</taxon>
        <taxon>Diaporthales</taxon>
        <taxon>Cytosporaceae</taxon>
        <taxon>Cytospora</taxon>
    </lineage>
</organism>
<dbReference type="Proteomes" id="UP000078559">
    <property type="component" value="Chromosome 1"/>
</dbReference>
<dbReference type="OrthoDB" id="20368at2759"/>
<sequence>MYRHRPNTFNILSIFPKRYIIAAALSLFTLWFLTARSHGGQRSHGGWMSRAEFVTRALEKDIYVNEYDGKAIRKLCKEADWRDDRVATCDMIAGGIGNLKTNLLACARYSIEAGAMLVIPFIHPREAFGRMEKSFAWDTDLPVSYMFDSEHFFNTLAEDCPQLRIVDENDKTLNIPPKSEAHVIGPKRLIAAEYGHVLIEPGRWRPALDEYIKEQILSKNNLPEPTREHPLRIGFDDGIAFSWPVAYDGDDFRNNWGHLARFPGYIRELSARALYNLYRKIDIQQSPAAPSTGAFLGAHVRTEKDVQVYAWTSYEMQSASIREQLTANNLSVVYVATGTASDVERLKRDVADMQIPVNETHTTGVQVFQKWDILDEEDLMLMDTLTWDQMALVDLDIMLRSSRFVGIWESSWSWTIALKRHAWSKENPYDYDAHPVTYEDEFSIIYGPTRAQPVIDPCLWLTVEFGWDRPVSGERAIWEREIISSGTPCFLKIVGDSGPLFDPI</sequence>
<dbReference type="AlphaFoldDB" id="A0A194VMU7"/>
<evidence type="ECO:0008006" key="3">
    <source>
        <dbReference type="Google" id="ProtNLM"/>
    </source>
</evidence>
<name>A0A194VMU7_CYTMA</name>
<gene>
    <name evidence="1" type="ORF">VM1G_01182</name>
</gene>
<proteinExistence type="predicted"/>
<protein>
    <recommendedName>
        <fullName evidence="3">Alternative oxidase</fullName>
    </recommendedName>
</protein>
<reference evidence="1" key="1">
    <citation type="submission" date="2014-12" db="EMBL/GenBank/DDBJ databases">
        <title>Genome Sequence of Valsa Canker Pathogens Uncovers a Specific Adaption of Colonization on Woody Bark.</title>
        <authorList>
            <person name="Yin Z."/>
            <person name="Liu H."/>
            <person name="Gao X."/>
            <person name="Li Z."/>
            <person name="Song N."/>
            <person name="Ke X."/>
            <person name="Dai Q."/>
            <person name="Wu Y."/>
            <person name="Sun Y."/>
            <person name="Xu J.-R."/>
            <person name="Kang Z.K."/>
            <person name="Wang L."/>
            <person name="Huang L."/>
        </authorList>
    </citation>
    <scope>NUCLEOTIDE SEQUENCE [LARGE SCALE GENOMIC DNA]</scope>
    <source>
        <strain evidence="1">03-8</strain>
    </source>
</reference>